<evidence type="ECO:0000313" key="6">
    <source>
        <dbReference type="Proteomes" id="UP000824120"/>
    </source>
</evidence>
<sequence>MDRQTGRSDLTAAAAAVQSDAAVMVAVHDGETINNDQKDPSRWETLVLAYKTLGVVFGGLVTSPLYVYPSMPLKSPTEDDYLGIYSIMFWTLSLIGVVKYATIALQADDQGEGGTFALYSLLCRNINIGILSSKNASLNSSHSYVNQSKKPSRLGKFCERSLIARRVLLFIAMLGMCMLIGDGILTPAISVLSAMDGLRAQFSSSSSLHGACLVRLTALVWFAGYYTEAGVGRRSLSNRSHCSIPPAEIWYFTSELPVLSYHGCMDSYHSSRWDIQYHKALSEHI</sequence>
<dbReference type="InterPro" id="IPR053951">
    <property type="entry name" value="K_trans_N"/>
</dbReference>
<gene>
    <name evidence="5" type="ORF">H5410_019828</name>
</gene>
<comment type="similarity">
    <text evidence="2">Belongs to the HAK/KUP transporter (TC 2.A.72.3) family.</text>
</comment>
<feature type="transmembrane region" description="Helical" evidence="3">
    <location>
        <begin position="81"/>
        <end position="101"/>
    </location>
</feature>
<dbReference type="GO" id="GO:0005886">
    <property type="term" value="C:plasma membrane"/>
    <property type="evidence" value="ECO:0007669"/>
    <property type="project" value="UniProtKB-SubCell"/>
</dbReference>
<dbReference type="EMBL" id="JACXVP010000004">
    <property type="protein sequence ID" value="KAG5608547.1"/>
    <property type="molecule type" value="Genomic_DNA"/>
</dbReference>
<dbReference type="Pfam" id="PF02705">
    <property type="entry name" value="K_trans"/>
    <property type="match status" value="1"/>
</dbReference>
<organism evidence="5 6">
    <name type="scientific">Solanum commersonii</name>
    <name type="common">Commerson's wild potato</name>
    <name type="synonym">Commerson's nightshade</name>
    <dbReference type="NCBI Taxonomy" id="4109"/>
    <lineage>
        <taxon>Eukaryota</taxon>
        <taxon>Viridiplantae</taxon>
        <taxon>Streptophyta</taxon>
        <taxon>Embryophyta</taxon>
        <taxon>Tracheophyta</taxon>
        <taxon>Spermatophyta</taxon>
        <taxon>Magnoliopsida</taxon>
        <taxon>eudicotyledons</taxon>
        <taxon>Gunneridae</taxon>
        <taxon>Pentapetalae</taxon>
        <taxon>asterids</taxon>
        <taxon>lamiids</taxon>
        <taxon>Solanales</taxon>
        <taxon>Solanaceae</taxon>
        <taxon>Solanoideae</taxon>
        <taxon>Solaneae</taxon>
        <taxon>Solanum</taxon>
    </lineage>
</organism>
<comment type="subcellular location">
    <subcellularLocation>
        <location evidence="1">Cell membrane</location>
        <topology evidence="1">Multi-pass membrane protein</topology>
    </subcellularLocation>
</comment>
<name>A0A9J5Z6C6_SOLCO</name>
<feature type="transmembrane region" description="Helical" evidence="3">
    <location>
        <begin position="167"/>
        <end position="195"/>
    </location>
</feature>
<keyword evidence="3" id="KW-0472">Membrane</keyword>
<feature type="domain" description="K+ potassium transporter integral membrane" evidence="4">
    <location>
        <begin position="48"/>
        <end position="209"/>
    </location>
</feature>
<accession>A0A9J5Z6C6</accession>
<keyword evidence="6" id="KW-1185">Reference proteome</keyword>
<evidence type="ECO:0000256" key="3">
    <source>
        <dbReference type="SAM" id="Phobius"/>
    </source>
</evidence>
<reference evidence="5 6" key="1">
    <citation type="submission" date="2020-09" db="EMBL/GenBank/DDBJ databases">
        <title>De no assembly of potato wild relative species, Solanum commersonii.</title>
        <authorList>
            <person name="Cho K."/>
        </authorList>
    </citation>
    <scope>NUCLEOTIDE SEQUENCE [LARGE SCALE GENOMIC DNA]</scope>
    <source>
        <strain evidence="5">LZ3.2</strain>
        <tissue evidence="5">Leaf</tissue>
    </source>
</reference>
<dbReference type="AlphaFoldDB" id="A0A9J5Z6C6"/>
<dbReference type="Proteomes" id="UP000824120">
    <property type="component" value="Chromosome 4"/>
</dbReference>
<keyword evidence="3" id="KW-0812">Transmembrane</keyword>
<evidence type="ECO:0000256" key="2">
    <source>
        <dbReference type="ARBA" id="ARBA00008440"/>
    </source>
</evidence>
<evidence type="ECO:0000259" key="4">
    <source>
        <dbReference type="Pfam" id="PF02705"/>
    </source>
</evidence>
<comment type="caution">
    <text evidence="5">The sequence shown here is derived from an EMBL/GenBank/DDBJ whole genome shotgun (WGS) entry which is preliminary data.</text>
</comment>
<keyword evidence="3" id="KW-1133">Transmembrane helix</keyword>
<evidence type="ECO:0000256" key="1">
    <source>
        <dbReference type="ARBA" id="ARBA00004651"/>
    </source>
</evidence>
<evidence type="ECO:0000313" key="5">
    <source>
        <dbReference type="EMBL" id="KAG5608547.1"/>
    </source>
</evidence>
<dbReference type="InterPro" id="IPR003855">
    <property type="entry name" value="K+_transporter"/>
</dbReference>
<dbReference type="GO" id="GO:0015079">
    <property type="term" value="F:potassium ion transmembrane transporter activity"/>
    <property type="evidence" value="ECO:0007669"/>
    <property type="project" value="InterPro"/>
</dbReference>
<dbReference type="PANTHER" id="PTHR30540:SF13">
    <property type="entry name" value="POTASSIUM TRANSPORTER 17-RELATED"/>
    <property type="match status" value="1"/>
</dbReference>
<dbReference type="OrthoDB" id="504708at2759"/>
<proteinExistence type="inferred from homology"/>
<dbReference type="PANTHER" id="PTHR30540">
    <property type="entry name" value="OSMOTIC STRESS POTASSIUM TRANSPORTER"/>
    <property type="match status" value="1"/>
</dbReference>
<feature type="transmembrane region" description="Helical" evidence="3">
    <location>
        <begin position="48"/>
        <end position="69"/>
    </location>
</feature>
<protein>
    <recommendedName>
        <fullName evidence="4">K+ potassium transporter integral membrane domain-containing protein</fullName>
    </recommendedName>
</protein>